<dbReference type="GO" id="GO:1903457">
    <property type="term" value="P:lactate catabolic process"/>
    <property type="evidence" value="ECO:0007669"/>
    <property type="project" value="TreeGrafter"/>
</dbReference>
<comment type="similarity">
    <text evidence="2">Belongs to the FAD-binding oxidoreductase/transferase type 4 family.</text>
</comment>
<dbReference type="InterPro" id="IPR004113">
    <property type="entry name" value="FAD-bd_oxidored_4_C"/>
</dbReference>
<dbReference type="GO" id="GO:0050660">
    <property type="term" value="F:flavin adenine dinucleotide binding"/>
    <property type="evidence" value="ECO:0007669"/>
    <property type="project" value="InterPro"/>
</dbReference>
<name>G2QFT2_THET4</name>
<dbReference type="FunFam" id="3.30.70.2740:FF:000001">
    <property type="entry name" value="D-lactate dehydrogenase mitochondrial"/>
    <property type="match status" value="1"/>
</dbReference>
<gene>
    <name evidence="7" type="ORF">MYCTH_2305794</name>
</gene>
<dbReference type="STRING" id="573729.G2QFT2"/>
<dbReference type="InterPro" id="IPR016171">
    <property type="entry name" value="Vanillyl_alc_oxidase_C-sub2"/>
</dbReference>
<dbReference type="Gene3D" id="1.10.45.10">
    <property type="entry name" value="Vanillyl-alcohol Oxidase, Chain A, domain 4"/>
    <property type="match status" value="1"/>
</dbReference>
<dbReference type="Gene3D" id="3.30.70.2740">
    <property type="match status" value="1"/>
</dbReference>
<evidence type="ECO:0000313" key="7">
    <source>
        <dbReference type="EMBL" id="AEO58450.1"/>
    </source>
</evidence>
<keyword evidence="3" id="KW-0285">Flavoprotein</keyword>
<keyword evidence="4" id="KW-0274">FAD</keyword>
<dbReference type="SUPFAM" id="SSF55103">
    <property type="entry name" value="FAD-linked oxidases, C-terminal domain"/>
    <property type="match status" value="1"/>
</dbReference>
<evidence type="ECO:0000313" key="8">
    <source>
        <dbReference type="Proteomes" id="UP000007322"/>
    </source>
</evidence>
<comment type="cofactor">
    <cofactor evidence="1">
        <name>FAD</name>
        <dbReference type="ChEBI" id="CHEBI:57692"/>
    </cofactor>
</comment>
<organism evidence="7 8">
    <name type="scientific">Thermothelomyces thermophilus (strain ATCC 42464 / BCRC 31852 / DSM 1799)</name>
    <name type="common">Sporotrichum thermophile</name>
    <dbReference type="NCBI Taxonomy" id="573729"/>
    <lineage>
        <taxon>Eukaryota</taxon>
        <taxon>Fungi</taxon>
        <taxon>Dikarya</taxon>
        <taxon>Ascomycota</taxon>
        <taxon>Pezizomycotina</taxon>
        <taxon>Sordariomycetes</taxon>
        <taxon>Sordariomycetidae</taxon>
        <taxon>Sordariales</taxon>
        <taxon>Chaetomiaceae</taxon>
        <taxon>Thermothelomyces</taxon>
    </lineage>
</organism>
<evidence type="ECO:0000256" key="4">
    <source>
        <dbReference type="ARBA" id="ARBA00022827"/>
    </source>
</evidence>
<dbReference type="Proteomes" id="UP000007322">
    <property type="component" value="Chromosome 4"/>
</dbReference>
<keyword evidence="8" id="KW-1185">Reference proteome</keyword>
<dbReference type="GO" id="GO:0004458">
    <property type="term" value="F:D-lactate dehydrogenase (cytochrome) activity"/>
    <property type="evidence" value="ECO:0007669"/>
    <property type="project" value="TreeGrafter"/>
</dbReference>
<dbReference type="KEGG" id="mtm:MYCTH_2305794"/>
<dbReference type="InParanoid" id="G2QFT2"/>
<evidence type="ECO:0000256" key="3">
    <source>
        <dbReference type="ARBA" id="ARBA00022630"/>
    </source>
</evidence>
<dbReference type="OMA" id="CLMKELG"/>
<dbReference type="EMBL" id="CP003005">
    <property type="protein sequence ID" value="AEO58450.1"/>
    <property type="molecule type" value="Genomic_DNA"/>
</dbReference>
<dbReference type="VEuPathDB" id="FungiDB:MYCTH_2305794"/>
<dbReference type="InterPro" id="IPR016164">
    <property type="entry name" value="FAD-linked_Oxase-like_C"/>
</dbReference>
<dbReference type="GO" id="GO:0005739">
    <property type="term" value="C:mitochondrion"/>
    <property type="evidence" value="ECO:0007669"/>
    <property type="project" value="TreeGrafter"/>
</dbReference>
<feature type="domain" description="FAD-binding oxidoreductase/transferase type 4 C-terminal" evidence="6">
    <location>
        <begin position="7"/>
        <end position="123"/>
    </location>
</feature>
<dbReference type="eggNOG" id="KOG1231">
    <property type="taxonomic scope" value="Eukaryota"/>
</dbReference>
<dbReference type="AlphaFoldDB" id="G2QFT2"/>
<dbReference type="GeneID" id="11509891"/>
<evidence type="ECO:0000259" key="6">
    <source>
        <dbReference type="Pfam" id="PF02913"/>
    </source>
</evidence>
<reference evidence="7 8" key="1">
    <citation type="journal article" date="2011" name="Nat. Biotechnol.">
        <title>Comparative genomic analysis of the thermophilic biomass-degrading fungi Myceliophthora thermophila and Thielavia terrestris.</title>
        <authorList>
            <person name="Berka R.M."/>
            <person name="Grigoriev I.V."/>
            <person name="Otillar R."/>
            <person name="Salamov A."/>
            <person name="Grimwood J."/>
            <person name="Reid I."/>
            <person name="Ishmael N."/>
            <person name="John T."/>
            <person name="Darmond C."/>
            <person name="Moisan M.-C."/>
            <person name="Henrissat B."/>
            <person name="Coutinho P.M."/>
            <person name="Lombard V."/>
            <person name="Natvig D.O."/>
            <person name="Lindquist E."/>
            <person name="Schmutz J."/>
            <person name="Lucas S."/>
            <person name="Harris P."/>
            <person name="Powlowski J."/>
            <person name="Bellemare A."/>
            <person name="Taylor D."/>
            <person name="Butler G."/>
            <person name="de Vries R.P."/>
            <person name="Allijn I.E."/>
            <person name="van den Brink J."/>
            <person name="Ushinsky S."/>
            <person name="Storms R."/>
            <person name="Powell A.J."/>
            <person name="Paulsen I.T."/>
            <person name="Elbourne L.D.H."/>
            <person name="Baker S.E."/>
            <person name="Magnuson J."/>
            <person name="LaBoissiere S."/>
            <person name="Clutterbuck A.J."/>
            <person name="Martinez D."/>
            <person name="Wogulis M."/>
            <person name="de Leon A.L."/>
            <person name="Rey M.W."/>
            <person name="Tsang A."/>
        </authorList>
    </citation>
    <scope>NUCLEOTIDE SEQUENCE [LARGE SCALE GENOMIC DNA]</scope>
    <source>
        <strain evidence="8">ATCC 42464 / BCRC 31852 / DSM 1799</strain>
    </source>
</reference>
<evidence type="ECO:0000256" key="2">
    <source>
        <dbReference type="ARBA" id="ARBA00008000"/>
    </source>
</evidence>
<dbReference type="PANTHER" id="PTHR11748">
    <property type="entry name" value="D-LACTATE DEHYDROGENASE"/>
    <property type="match status" value="1"/>
</dbReference>
<protein>
    <recommendedName>
        <fullName evidence="6">FAD-binding oxidoreductase/transferase type 4 C-terminal domain-containing protein</fullName>
    </recommendedName>
</protein>
<dbReference type="HOGENOM" id="CLU_129570_1_0_1"/>
<sequence length="132" mass="14225">MTSMRPDGHVLWSTDVAVPVSRLADTVDWSKAECSRLGLFASVVGHVGDGNFHVAMIYDPRDPAQAAAVARCVRRMTDRALEMDGTVSGEHAIGIGKKACPRDELGDETIGLMRALKRALDPKMDHEPGQGV</sequence>
<dbReference type="GO" id="GO:0008720">
    <property type="term" value="F:D-lactate dehydrogenase (NAD+) activity"/>
    <property type="evidence" value="ECO:0007669"/>
    <property type="project" value="TreeGrafter"/>
</dbReference>
<dbReference type="PANTHER" id="PTHR11748:SF83">
    <property type="entry name" value="DEHYDROGENASE (CYTOCHROME), PUTATIVE (AFU_ORTHOLOGUE AFUA_1G17520)-RELATED"/>
    <property type="match status" value="1"/>
</dbReference>
<evidence type="ECO:0000256" key="5">
    <source>
        <dbReference type="ARBA" id="ARBA00023002"/>
    </source>
</evidence>
<dbReference type="RefSeq" id="XP_003663695.1">
    <property type="nucleotide sequence ID" value="XM_003663647.1"/>
</dbReference>
<proteinExistence type="inferred from homology"/>
<dbReference type="OrthoDB" id="7786253at2759"/>
<accession>G2QFT2</accession>
<dbReference type="Pfam" id="PF02913">
    <property type="entry name" value="FAD-oxidase_C"/>
    <property type="match status" value="1"/>
</dbReference>
<keyword evidence="5" id="KW-0560">Oxidoreductase</keyword>
<evidence type="ECO:0000256" key="1">
    <source>
        <dbReference type="ARBA" id="ARBA00001974"/>
    </source>
</evidence>